<keyword evidence="2" id="KW-0812">Transmembrane</keyword>
<gene>
    <name evidence="3" type="ORF">SAMN05216466_12652</name>
</gene>
<dbReference type="PANTHER" id="PTHR30203:SF21">
    <property type="entry name" value="OUTER MEMBRANE COMPONENT OF MULTIDRUG EFFLUX PUMP-RELATED"/>
    <property type="match status" value="1"/>
</dbReference>
<dbReference type="EMBL" id="FNCJ01000026">
    <property type="protein sequence ID" value="SDI56751.1"/>
    <property type="molecule type" value="Genomic_DNA"/>
</dbReference>
<proteinExistence type="inferred from homology"/>
<dbReference type="RefSeq" id="WP_244106327.1">
    <property type="nucleotide sequence ID" value="NZ_CADERL010000015.1"/>
</dbReference>
<evidence type="ECO:0000256" key="2">
    <source>
        <dbReference type="RuleBase" id="RU362097"/>
    </source>
</evidence>
<dbReference type="SUPFAM" id="SSF56954">
    <property type="entry name" value="Outer membrane efflux proteins (OEP)"/>
    <property type="match status" value="1"/>
</dbReference>
<protein>
    <submittedName>
        <fullName evidence="3">Efflux transporter, outer membrane factor (OMF) lipoprotein, NodT family</fullName>
    </submittedName>
</protein>
<reference evidence="3 4" key="1">
    <citation type="submission" date="2016-10" db="EMBL/GenBank/DDBJ databases">
        <authorList>
            <person name="de Groot N.N."/>
        </authorList>
    </citation>
    <scope>NUCLEOTIDE SEQUENCE [LARGE SCALE GENOMIC DNA]</scope>
    <source>
        <strain evidence="3 4">LMG 2247</strain>
    </source>
</reference>
<dbReference type="InterPro" id="IPR003423">
    <property type="entry name" value="OMP_efflux"/>
</dbReference>
<dbReference type="Proteomes" id="UP000199706">
    <property type="component" value="Unassembled WGS sequence"/>
</dbReference>
<keyword evidence="2" id="KW-0472">Membrane</keyword>
<name>A0A1G8LM10_9BURK</name>
<dbReference type="Gene3D" id="2.20.200.10">
    <property type="entry name" value="Outer membrane efflux proteins (OEP)"/>
    <property type="match status" value="1"/>
</dbReference>
<dbReference type="Pfam" id="PF02321">
    <property type="entry name" value="OEP"/>
    <property type="match status" value="2"/>
</dbReference>
<keyword evidence="2" id="KW-0564">Palmitate</keyword>
<dbReference type="NCBIfam" id="TIGR01845">
    <property type="entry name" value="outer_NodT"/>
    <property type="match status" value="1"/>
</dbReference>
<evidence type="ECO:0000256" key="1">
    <source>
        <dbReference type="ARBA" id="ARBA00007613"/>
    </source>
</evidence>
<evidence type="ECO:0000313" key="4">
    <source>
        <dbReference type="Proteomes" id="UP000199706"/>
    </source>
</evidence>
<sequence>MVSPGIERSVVSFVMPNGARRQIPAPRRVAHLGLLAASVAAIALAGSGCSLQAPYRAPQPAAAALAPFASAEHAPVSQQPLPDDWWRLYRDPALDELIQQALAQNRDLAVAAARLARSQAVMSETGAARLPDTQLALGGNYGKQDADQIVAAARRESADTRWAYAPSLAVSYEVDLWGRVRHLVAAAQADAEAMQATSDAVRVAVVASTTDAYLHVCSYGEQIDVANHSLEIAQRVVELTTRQRDRGLVSDLEVTRASGFLDETRATVPILEGKRRAALFELAVLLGRPPGEFPATAAQCRVAPVLKQPFPVGDGAALLRHRPDLRASERRLAAADAQVGVALAELYPSIVLGGSVNFLSTTGSLASLGDQYAMSWGIGPLINWRFPNLAVSRARLAEAKAGNAEALAQFEGNVLTALKESEQALTFYGAQWERQQALQAARANDARALHLAELNYKAGALDFLDVLDAERSLVAADAALAASNGTLASDQIAVFKALGGGWQQ</sequence>
<dbReference type="GO" id="GO:0015562">
    <property type="term" value="F:efflux transmembrane transporter activity"/>
    <property type="evidence" value="ECO:0007669"/>
    <property type="project" value="InterPro"/>
</dbReference>
<dbReference type="AlphaFoldDB" id="A0A1G8LM10"/>
<comment type="similarity">
    <text evidence="1 2">Belongs to the outer membrane factor (OMF) (TC 1.B.17) family.</text>
</comment>
<dbReference type="Gene3D" id="1.20.1600.10">
    <property type="entry name" value="Outer membrane efflux proteins (OEP)"/>
    <property type="match status" value="1"/>
</dbReference>
<evidence type="ECO:0000313" key="3">
    <source>
        <dbReference type="EMBL" id="SDI56751.1"/>
    </source>
</evidence>
<keyword evidence="2 3" id="KW-0449">Lipoprotein</keyword>
<dbReference type="InterPro" id="IPR010131">
    <property type="entry name" value="MdtP/NodT-like"/>
</dbReference>
<organism evidence="3 4">
    <name type="scientific">Paraburkholderia phenazinium</name>
    <dbReference type="NCBI Taxonomy" id="60549"/>
    <lineage>
        <taxon>Bacteria</taxon>
        <taxon>Pseudomonadati</taxon>
        <taxon>Pseudomonadota</taxon>
        <taxon>Betaproteobacteria</taxon>
        <taxon>Burkholderiales</taxon>
        <taxon>Burkholderiaceae</taxon>
        <taxon>Paraburkholderia</taxon>
    </lineage>
</organism>
<comment type="subcellular location">
    <subcellularLocation>
        <location evidence="2">Cell membrane</location>
        <topology evidence="2">Lipid-anchor</topology>
    </subcellularLocation>
</comment>
<dbReference type="GO" id="GO:0005886">
    <property type="term" value="C:plasma membrane"/>
    <property type="evidence" value="ECO:0007669"/>
    <property type="project" value="UniProtKB-SubCell"/>
</dbReference>
<accession>A0A1G8LM10</accession>
<dbReference type="PANTHER" id="PTHR30203">
    <property type="entry name" value="OUTER MEMBRANE CATION EFFLUX PROTEIN"/>
    <property type="match status" value="1"/>
</dbReference>
<keyword evidence="2" id="KW-1134">Transmembrane beta strand</keyword>